<dbReference type="EMBL" id="MU393536">
    <property type="protein sequence ID" value="KAI4862012.1"/>
    <property type="molecule type" value="Genomic_DNA"/>
</dbReference>
<dbReference type="Proteomes" id="UP001497700">
    <property type="component" value="Unassembled WGS sequence"/>
</dbReference>
<evidence type="ECO:0000313" key="2">
    <source>
        <dbReference type="Proteomes" id="UP001497700"/>
    </source>
</evidence>
<accession>A0ACB9YRP3</accession>
<proteinExistence type="predicted"/>
<protein>
    <submittedName>
        <fullName evidence="1">Uncharacterized protein</fullName>
    </submittedName>
</protein>
<evidence type="ECO:0000313" key="1">
    <source>
        <dbReference type="EMBL" id="KAI4862012.1"/>
    </source>
</evidence>
<gene>
    <name evidence="1" type="ORF">F4820DRAFT_431793</name>
</gene>
<organism evidence="1 2">
    <name type="scientific">Hypoxylon rubiginosum</name>
    <dbReference type="NCBI Taxonomy" id="110542"/>
    <lineage>
        <taxon>Eukaryota</taxon>
        <taxon>Fungi</taxon>
        <taxon>Dikarya</taxon>
        <taxon>Ascomycota</taxon>
        <taxon>Pezizomycotina</taxon>
        <taxon>Sordariomycetes</taxon>
        <taxon>Xylariomycetidae</taxon>
        <taxon>Xylariales</taxon>
        <taxon>Hypoxylaceae</taxon>
        <taxon>Hypoxylon</taxon>
    </lineage>
</organism>
<sequence length="274" mass="30940">MSIKHYLQTAYQEVRLTSDAELSAVQNLNGTLQPDRDNLILVYGGSFNPPHRGHIDVLLSGLRPEVAAVAVVILPSEDFHLRHKVANSHPEFFLHMKRRADIWGAIPSVPKGRVWVWTSTWYPFKPFTEAMVRLAKADGFNLAFSHMIGPDNLNTKDPLNNLPYKLPRILVTNKARHVIAQFLPDGKPVMWPGFGEWTRCIRSYGDEEDVVLWTCAGVDDKDKRGYYLQFAESSPVDINSTNLRAALIQSQRLDEVSLNQLSTKALLELLSPVL</sequence>
<comment type="caution">
    <text evidence="1">The sequence shown here is derived from an EMBL/GenBank/DDBJ whole genome shotgun (WGS) entry which is preliminary data.</text>
</comment>
<reference evidence="1 2" key="1">
    <citation type="journal article" date="2022" name="New Phytol.">
        <title>Ecological generalism drives hyperdiversity of secondary metabolite gene clusters in xylarialean endophytes.</title>
        <authorList>
            <person name="Franco M.E.E."/>
            <person name="Wisecaver J.H."/>
            <person name="Arnold A.E."/>
            <person name="Ju Y.M."/>
            <person name="Slot J.C."/>
            <person name="Ahrendt S."/>
            <person name="Moore L.P."/>
            <person name="Eastman K.E."/>
            <person name="Scott K."/>
            <person name="Konkel Z."/>
            <person name="Mondo S.J."/>
            <person name="Kuo A."/>
            <person name="Hayes R.D."/>
            <person name="Haridas S."/>
            <person name="Andreopoulos B."/>
            <person name="Riley R."/>
            <person name="LaButti K."/>
            <person name="Pangilinan J."/>
            <person name="Lipzen A."/>
            <person name="Amirebrahimi M."/>
            <person name="Yan J."/>
            <person name="Adam C."/>
            <person name="Keymanesh K."/>
            <person name="Ng V."/>
            <person name="Louie K."/>
            <person name="Northen T."/>
            <person name="Drula E."/>
            <person name="Henrissat B."/>
            <person name="Hsieh H.M."/>
            <person name="Youens-Clark K."/>
            <person name="Lutzoni F."/>
            <person name="Miadlikowska J."/>
            <person name="Eastwood D.C."/>
            <person name="Hamelin R.C."/>
            <person name="Grigoriev I.V."/>
            <person name="U'Ren J.M."/>
        </authorList>
    </citation>
    <scope>NUCLEOTIDE SEQUENCE [LARGE SCALE GENOMIC DNA]</scope>
    <source>
        <strain evidence="1 2">CBS 119005</strain>
    </source>
</reference>
<keyword evidence="2" id="KW-1185">Reference proteome</keyword>
<name>A0ACB9YRP3_9PEZI</name>